<reference evidence="3" key="1">
    <citation type="submission" date="2021-06" db="EMBL/GenBank/DDBJ databases">
        <authorList>
            <person name="Kallberg Y."/>
            <person name="Tangrot J."/>
            <person name="Rosling A."/>
        </authorList>
    </citation>
    <scope>NUCLEOTIDE SEQUENCE</scope>
    <source>
        <strain evidence="3">FL966</strain>
    </source>
</reference>
<dbReference type="GO" id="GO:0004674">
    <property type="term" value="F:protein serine/threonine kinase activity"/>
    <property type="evidence" value="ECO:0007669"/>
    <property type="project" value="TreeGrafter"/>
</dbReference>
<proteinExistence type="predicted"/>
<feature type="domain" description="Protein kinase" evidence="2">
    <location>
        <begin position="183"/>
        <end position="476"/>
    </location>
</feature>
<dbReference type="PROSITE" id="PS50011">
    <property type="entry name" value="PROTEIN_KINASE_DOM"/>
    <property type="match status" value="1"/>
</dbReference>
<dbReference type="AlphaFoldDB" id="A0A9N9EL90"/>
<keyword evidence="1" id="KW-0472">Membrane</keyword>
<comment type="caution">
    <text evidence="3">The sequence shown here is derived from an EMBL/GenBank/DDBJ whole genome shotgun (WGS) entry which is preliminary data.</text>
</comment>
<name>A0A9N9EL90_9GLOM</name>
<dbReference type="GO" id="GO:0005524">
    <property type="term" value="F:ATP binding"/>
    <property type="evidence" value="ECO:0007669"/>
    <property type="project" value="InterPro"/>
</dbReference>
<evidence type="ECO:0000313" key="4">
    <source>
        <dbReference type="Proteomes" id="UP000789759"/>
    </source>
</evidence>
<dbReference type="InterPro" id="IPR051681">
    <property type="entry name" value="Ser/Thr_Kinases-Pseudokinases"/>
</dbReference>
<feature type="transmembrane region" description="Helical" evidence="1">
    <location>
        <begin position="37"/>
        <end position="61"/>
    </location>
</feature>
<evidence type="ECO:0000256" key="1">
    <source>
        <dbReference type="SAM" id="Phobius"/>
    </source>
</evidence>
<feature type="transmembrane region" description="Helical" evidence="1">
    <location>
        <begin position="13"/>
        <end position="30"/>
    </location>
</feature>
<dbReference type="EMBL" id="CAJVQA010008884">
    <property type="protein sequence ID" value="CAG8678591.1"/>
    <property type="molecule type" value="Genomic_DNA"/>
</dbReference>
<accession>A0A9N9EL90</accession>
<evidence type="ECO:0000259" key="2">
    <source>
        <dbReference type="PROSITE" id="PS50011"/>
    </source>
</evidence>
<dbReference type="Gene3D" id="1.10.510.10">
    <property type="entry name" value="Transferase(Phosphotransferase) domain 1"/>
    <property type="match status" value="1"/>
</dbReference>
<evidence type="ECO:0000313" key="3">
    <source>
        <dbReference type="EMBL" id="CAG8678591.1"/>
    </source>
</evidence>
<dbReference type="PANTHER" id="PTHR44329">
    <property type="entry name" value="SERINE/THREONINE-PROTEIN KINASE TNNI3K-RELATED"/>
    <property type="match status" value="1"/>
</dbReference>
<dbReference type="InterPro" id="IPR000719">
    <property type="entry name" value="Prot_kinase_dom"/>
</dbReference>
<gene>
    <name evidence="3" type="ORF">CPELLU_LOCUS10657</name>
</gene>
<feature type="non-terminal residue" evidence="3">
    <location>
        <position position="476"/>
    </location>
</feature>
<dbReference type="InterPro" id="IPR011009">
    <property type="entry name" value="Kinase-like_dom_sf"/>
</dbReference>
<dbReference type="OrthoDB" id="547665at2759"/>
<keyword evidence="4" id="KW-1185">Reference proteome</keyword>
<sequence length="476" mass="54466">MSSLPKMFFPYDILALLIRTCGLSLYLYLFPALLKEIAYILSLFMPSLFLQMSHLSGYYLFLATTICVLDVQDKMINSVTLSRALQVYQLRKKEHGILEYINNYIDKIKASDIPISPFCPCQNSESNINNSGWCESCGLGLVPGVMLPPWTSGCPEINRIIFRTQIESNHIFDHIEWINYDRFTDVKKIMKGIQGDVYSASWLDGPMYLYGMARNGSQNVIIKSLGKSSVNVTPEFLHELETYVKLITSYTELRYELLGSIQCYGLTRNPSTQEYMLVSEYIEGGDLRNYLSKNFKTMKWLEDKLQILISIAKGLKLIHESGFVHHNLHLGNVLIGKDGSAYISDLGLYPFIILSDQDSKNLRKETVSKGIFGVLPYVAPEVLERILPYTKESDIYSFGIIMWSLSSGKLPFSGCPFNTNWYFLVNEYDEFKNFDEMIKSDVEEKPTIFESENVHCSQFIDLDAISKEETFEVLDD</sequence>
<dbReference type="SUPFAM" id="SSF56112">
    <property type="entry name" value="Protein kinase-like (PK-like)"/>
    <property type="match status" value="1"/>
</dbReference>
<keyword evidence="1" id="KW-1133">Transmembrane helix</keyword>
<protein>
    <submittedName>
        <fullName evidence="3">12123_t:CDS:1</fullName>
    </submittedName>
</protein>
<organism evidence="3 4">
    <name type="scientific">Cetraspora pellucida</name>
    <dbReference type="NCBI Taxonomy" id="1433469"/>
    <lineage>
        <taxon>Eukaryota</taxon>
        <taxon>Fungi</taxon>
        <taxon>Fungi incertae sedis</taxon>
        <taxon>Mucoromycota</taxon>
        <taxon>Glomeromycotina</taxon>
        <taxon>Glomeromycetes</taxon>
        <taxon>Diversisporales</taxon>
        <taxon>Gigasporaceae</taxon>
        <taxon>Cetraspora</taxon>
    </lineage>
</organism>
<dbReference type="Proteomes" id="UP000789759">
    <property type="component" value="Unassembled WGS sequence"/>
</dbReference>
<keyword evidence="1" id="KW-0812">Transmembrane</keyword>
<dbReference type="InterPro" id="IPR001245">
    <property type="entry name" value="Ser-Thr/Tyr_kinase_cat_dom"/>
</dbReference>
<dbReference type="Pfam" id="PF07714">
    <property type="entry name" value="PK_Tyr_Ser-Thr"/>
    <property type="match status" value="1"/>
</dbReference>